<dbReference type="Proteomes" id="UP000476411">
    <property type="component" value="Chromosome"/>
</dbReference>
<dbReference type="AlphaFoldDB" id="A0A6B9ZN85"/>
<proteinExistence type="predicted"/>
<keyword evidence="3" id="KW-1185">Reference proteome</keyword>
<protein>
    <submittedName>
        <fullName evidence="2">Uncharacterized protein</fullName>
    </submittedName>
</protein>
<sequence>MRLSKYYQQATLLPFLITIVITSIFIVLENKSYRSEWFTPEAIIGMGILMTFLYCLMMNVLCLTIFLCKLEGVRNNRLLTFLSWFLLPLSPCIFIIIHEYRYYLDIGLSSASNDLQYLGLLNGPFIIGLIWSFIRYRKALKMP</sequence>
<feature type="transmembrane region" description="Helical" evidence="1">
    <location>
        <begin position="42"/>
        <end position="66"/>
    </location>
</feature>
<name>A0A6B9ZN85_9BACT</name>
<gene>
    <name evidence="2" type="ORF">GWR21_28940</name>
</gene>
<feature type="transmembrane region" description="Helical" evidence="1">
    <location>
        <begin position="78"/>
        <end position="97"/>
    </location>
</feature>
<dbReference type="EMBL" id="CP048113">
    <property type="protein sequence ID" value="QHS63466.1"/>
    <property type="molecule type" value="Genomic_DNA"/>
</dbReference>
<reference evidence="2 3" key="1">
    <citation type="submission" date="2020-01" db="EMBL/GenBank/DDBJ databases">
        <title>Complete genome sequence of Chitinophaga sp. H33E-04 isolated from quinoa roots.</title>
        <authorList>
            <person name="Weon H.-Y."/>
            <person name="Lee S.A."/>
        </authorList>
    </citation>
    <scope>NUCLEOTIDE SEQUENCE [LARGE SCALE GENOMIC DNA]</scope>
    <source>
        <strain evidence="2 3">H33E-04</strain>
    </source>
</reference>
<dbReference type="KEGG" id="chih:GWR21_28940"/>
<feature type="transmembrane region" description="Helical" evidence="1">
    <location>
        <begin position="117"/>
        <end position="134"/>
    </location>
</feature>
<evidence type="ECO:0000256" key="1">
    <source>
        <dbReference type="SAM" id="Phobius"/>
    </source>
</evidence>
<accession>A0A6B9ZN85</accession>
<keyword evidence="1" id="KW-1133">Transmembrane helix</keyword>
<keyword evidence="1" id="KW-0812">Transmembrane</keyword>
<evidence type="ECO:0000313" key="2">
    <source>
        <dbReference type="EMBL" id="QHS63466.1"/>
    </source>
</evidence>
<evidence type="ECO:0000313" key="3">
    <source>
        <dbReference type="Proteomes" id="UP000476411"/>
    </source>
</evidence>
<keyword evidence="1" id="KW-0472">Membrane</keyword>
<dbReference type="RefSeq" id="WP_162335182.1">
    <property type="nucleotide sequence ID" value="NZ_CP048113.1"/>
</dbReference>
<feature type="transmembrane region" description="Helical" evidence="1">
    <location>
        <begin position="12"/>
        <end position="30"/>
    </location>
</feature>
<organism evidence="2 3">
    <name type="scientific">Chitinophaga agri</name>
    <dbReference type="NCBI Taxonomy" id="2703787"/>
    <lineage>
        <taxon>Bacteria</taxon>
        <taxon>Pseudomonadati</taxon>
        <taxon>Bacteroidota</taxon>
        <taxon>Chitinophagia</taxon>
        <taxon>Chitinophagales</taxon>
        <taxon>Chitinophagaceae</taxon>
        <taxon>Chitinophaga</taxon>
    </lineage>
</organism>